<protein>
    <submittedName>
        <fullName evidence="1">Geminin-COIL, CELL CYCLE.47A</fullName>
    </submittedName>
</protein>
<organism evidence="1">
    <name type="scientific">Siphoviridae sp. ct87j35</name>
    <dbReference type="NCBI Taxonomy" id="2825356"/>
    <lineage>
        <taxon>Viruses</taxon>
        <taxon>Duplodnaviria</taxon>
        <taxon>Heunggongvirae</taxon>
        <taxon>Uroviricota</taxon>
        <taxon>Caudoviricetes</taxon>
    </lineage>
</organism>
<evidence type="ECO:0000313" key="1">
    <source>
        <dbReference type="EMBL" id="DAG01684.1"/>
    </source>
</evidence>
<reference evidence="1" key="1">
    <citation type="journal article" date="2021" name="Proc. Natl. Acad. Sci. U.S.A.">
        <title>A Catalog of Tens of Thousands of Viruses from Human Metagenomes Reveals Hidden Associations with Chronic Diseases.</title>
        <authorList>
            <person name="Tisza M.J."/>
            <person name="Buck C.B."/>
        </authorList>
    </citation>
    <scope>NUCLEOTIDE SEQUENCE</scope>
    <source>
        <strain evidence="1">Ct87j35</strain>
    </source>
</reference>
<dbReference type="EMBL" id="BK016196">
    <property type="protein sequence ID" value="DAG01684.1"/>
    <property type="molecule type" value="Genomic_DNA"/>
</dbReference>
<proteinExistence type="predicted"/>
<accession>A0A8S5V4R4</accession>
<name>A0A8S5V4R4_9CAUD</name>
<sequence>MFRKFNFFKQYLILLTENNKLQEQIKELKYSNKKLQEQLDRSITLCLMYENTLFGTKDAE</sequence>